<dbReference type="EMBL" id="AXZF01000100">
    <property type="protein sequence ID" value="ERT67910.1"/>
    <property type="molecule type" value="Genomic_DNA"/>
</dbReference>
<accession>U7V8P1</accession>
<dbReference type="GO" id="GO:0004386">
    <property type="term" value="F:helicase activity"/>
    <property type="evidence" value="ECO:0007669"/>
    <property type="project" value="UniProtKB-KW"/>
</dbReference>
<dbReference type="PANTHER" id="PTHR47396:SF1">
    <property type="entry name" value="ATP-DEPENDENT HELICASE IRC3-RELATED"/>
    <property type="match status" value="1"/>
</dbReference>
<dbReference type="GO" id="GO:0006355">
    <property type="term" value="P:regulation of DNA-templated transcription"/>
    <property type="evidence" value="ECO:0007669"/>
    <property type="project" value="InterPro"/>
</dbReference>
<keyword evidence="4" id="KW-1185">Reference proteome</keyword>
<dbReference type="PROSITE" id="PS51194">
    <property type="entry name" value="HELICASE_CTER"/>
    <property type="match status" value="1"/>
</dbReference>
<keyword evidence="3" id="KW-0347">Helicase</keyword>
<dbReference type="PANTHER" id="PTHR47396">
    <property type="entry name" value="TYPE I RESTRICTION ENZYME ECOKI R PROTEIN"/>
    <property type="match status" value="1"/>
</dbReference>
<keyword evidence="3" id="KW-0067">ATP-binding</keyword>
<feature type="domain" description="Helicase C-terminal" evidence="2">
    <location>
        <begin position="460"/>
        <end position="599"/>
    </location>
</feature>
<dbReference type="Pfam" id="PF04851">
    <property type="entry name" value="ResIII"/>
    <property type="match status" value="1"/>
</dbReference>
<evidence type="ECO:0000259" key="2">
    <source>
        <dbReference type="PROSITE" id="PS51194"/>
    </source>
</evidence>
<dbReference type="SMART" id="SM00487">
    <property type="entry name" value="DEXDc"/>
    <property type="match status" value="1"/>
</dbReference>
<dbReference type="STRING" id="1319815.HMPREF0202_02198"/>
<sequence>MERLGFQEIKTINYYDHRDDICSKVYHNEILDAIVILDFNITEIDSSGVFSYREYTNLQNQFMKKYKFLYRFCNENFNRENLCKILDKTLEIPLVPTKNIGRTGVDASYLEHHFETVFFELYGEASYDLLSKEEQLVGFNGENIFADYVVEKLNEKVVIEENGESYHHPQKTGLSKYIKQIERQNALVYQSYKVFRFSTNEIEFKDRMVEEMKIYLGNREEFIPQRLLVQERKYKLYEHQNLTLNQLQEMRKDGIKSTVIVLPTGTGKSTIAEEDIKLFLQEKPEAKVLILVPTLALKNQWIKNLITTFSKNSVGDSIGQQIYVSTYSRIINRKNEFNPEDFKYIVIDEAHHSVAPGMAKILKYFNADFLLGMTATQERLDKKKLESIFSTTEVNLTLKEAIEKEICCPIRIFRLESNIDLSEVRFNGKDYISGDLEKKIVIASRNELIADTIDKYFGKDVDGLSTKQGIVFCVNVAHASMMAKLLNERGISAAAVSGKDSDSQKNIEKYLNGEIRFLTSCQLISEGWDAPKTSVIVMARPTMSKVIYYQQLGRGTRRAENKEALYLIDVVDNYSFSSIPWTANSLFKNPLYSPFGDVLTGVRSWNGEMIYLEHLLEKEMDLQEVNIETFESIYGDYISSEELARELFLSTDTITAWIKKGEIVPDYSTKLGRVSYYKFKPERVEEIRVLKNLKKRDETTILDDFWEFIEEGSYSLSYKIIFILALIKNLEKDGEADFEKVKADYISYYRKRLEDGLPVDKKSCPYTAEYLNSDKEITRNIIVNPFEKFERKRFIYYGKDLKNIGFSFYLWQKIDSDFIKKLKNKMLEDLESYYKDLGGAGDTSIFR</sequence>
<dbReference type="PROSITE" id="PS51192">
    <property type="entry name" value="HELICASE_ATP_BIND_1"/>
    <property type="match status" value="1"/>
</dbReference>
<dbReference type="GO" id="GO:0005524">
    <property type="term" value="F:ATP binding"/>
    <property type="evidence" value="ECO:0007669"/>
    <property type="project" value="InterPro"/>
</dbReference>
<dbReference type="HOGENOM" id="CLU_021640_0_0_0"/>
<proteinExistence type="predicted"/>
<organism evidence="3 4">
    <name type="scientific">Cetobacterium somerae ATCC BAA-474</name>
    <dbReference type="NCBI Taxonomy" id="1319815"/>
    <lineage>
        <taxon>Bacteria</taxon>
        <taxon>Fusobacteriati</taxon>
        <taxon>Fusobacteriota</taxon>
        <taxon>Fusobacteriia</taxon>
        <taxon>Fusobacteriales</taxon>
        <taxon>Fusobacteriaceae</taxon>
        <taxon>Cetobacterium</taxon>
    </lineage>
</organism>
<dbReference type="RefSeq" id="WP_023051730.1">
    <property type="nucleotide sequence ID" value="NZ_CP173065.2"/>
</dbReference>
<dbReference type="Pfam" id="PF13411">
    <property type="entry name" value="MerR_1"/>
    <property type="match status" value="1"/>
</dbReference>
<protein>
    <submittedName>
        <fullName evidence="3">Helicase protein</fullName>
    </submittedName>
</protein>
<dbReference type="SMART" id="SM00490">
    <property type="entry name" value="HELICc"/>
    <property type="match status" value="1"/>
</dbReference>
<name>U7V8P1_9FUSO</name>
<dbReference type="SUPFAM" id="SSF52540">
    <property type="entry name" value="P-loop containing nucleoside triphosphate hydrolases"/>
    <property type="match status" value="1"/>
</dbReference>
<gene>
    <name evidence="3" type="ORF">HMPREF0202_02198</name>
</gene>
<evidence type="ECO:0000313" key="4">
    <source>
        <dbReference type="Proteomes" id="UP000017081"/>
    </source>
</evidence>
<dbReference type="InterPro" id="IPR000551">
    <property type="entry name" value="MerR-type_HTH_dom"/>
</dbReference>
<keyword evidence="3" id="KW-0547">Nucleotide-binding</keyword>
<dbReference type="InterPro" id="IPR027417">
    <property type="entry name" value="P-loop_NTPase"/>
</dbReference>
<dbReference type="GO" id="GO:0005829">
    <property type="term" value="C:cytosol"/>
    <property type="evidence" value="ECO:0007669"/>
    <property type="project" value="TreeGrafter"/>
</dbReference>
<dbReference type="GO" id="GO:0003677">
    <property type="term" value="F:DNA binding"/>
    <property type="evidence" value="ECO:0007669"/>
    <property type="project" value="InterPro"/>
</dbReference>
<dbReference type="Proteomes" id="UP000017081">
    <property type="component" value="Unassembled WGS sequence"/>
</dbReference>
<dbReference type="InterPro" id="IPR014001">
    <property type="entry name" value="Helicase_ATP-bd"/>
</dbReference>
<dbReference type="InterPro" id="IPR001650">
    <property type="entry name" value="Helicase_C-like"/>
</dbReference>
<dbReference type="Gene3D" id="3.40.50.300">
    <property type="entry name" value="P-loop containing nucleotide triphosphate hydrolases"/>
    <property type="match status" value="2"/>
</dbReference>
<dbReference type="AlphaFoldDB" id="U7V8P1"/>
<reference evidence="3 4" key="1">
    <citation type="submission" date="2013-08" db="EMBL/GenBank/DDBJ databases">
        <authorList>
            <person name="Weinstock G."/>
            <person name="Sodergren E."/>
            <person name="Wylie T."/>
            <person name="Fulton L."/>
            <person name="Fulton R."/>
            <person name="Fronick C."/>
            <person name="O'Laughlin M."/>
            <person name="Godfrey J."/>
            <person name="Miner T."/>
            <person name="Herter B."/>
            <person name="Appelbaum E."/>
            <person name="Cordes M."/>
            <person name="Lek S."/>
            <person name="Wollam A."/>
            <person name="Pepin K.H."/>
            <person name="Palsikar V.B."/>
            <person name="Mitreva M."/>
            <person name="Wilson R.K."/>
        </authorList>
    </citation>
    <scope>NUCLEOTIDE SEQUENCE [LARGE SCALE GENOMIC DNA]</scope>
    <source>
        <strain evidence="3 4">ATCC BAA-474</strain>
    </source>
</reference>
<dbReference type="Pfam" id="PF00271">
    <property type="entry name" value="Helicase_C"/>
    <property type="match status" value="1"/>
</dbReference>
<evidence type="ECO:0000259" key="1">
    <source>
        <dbReference type="PROSITE" id="PS51192"/>
    </source>
</evidence>
<keyword evidence="3" id="KW-0378">Hydrolase</keyword>
<dbReference type="InterPro" id="IPR006935">
    <property type="entry name" value="Helicase/UvrB_N"/>
</dbReference>
<dbReference type="PATRIC" id="fig|1319815.3.peg.2117"/>
<feature type="domain" description="Helicase ATP-binding" evidence="1">
    <location>
        <begin position="249"/>
        <end position="395"/>
    </location>
</feature>
<dbReference type="GO" id="GO:0016787">
    <property type="term" value="F:hydrolase activity"/>
    <property type="evidence" value="ECO:0007669"/>
    <property type="project" value="InterPro"/>
</dbReference>
<comment type="caution">
    <text evidence="3">The sequence shown here is derived from an EMBL/GenBank/DDBJ whole genome shotgun (WGS) entry which is preliminary data.</text>
</comment>
<evidence type="ECO:0000313" key="3">
    <source>
        <dbReference type="EMBL" id="ERT67910.1"/>
    </source>
</evidence>
<dbReference type="eggNOG" id="COG1061">
    <property type="taxonomic scope" value="Bacteria"/>
</dbReference>
<dbReference type="InterPro" id="IPR050742">
    <property type="entry name" value="Helicase_Restrict-Modif_Enz"/>
</dbReference>